<keyword evidence="2" id="KW-1185">Reference proteome</keyword>
<proteinExistence type="predicted"/>
<organism evidence="1 2">
    <name type="scientific">Vermiconidia calcicola</name>
    <dbReference type="NCBI Taxonomy" id="1690605"/>
    <lineage>
        <taxon>Eukaryota</taxon>
        <taxon>Fungi</taxon>
        <taxon>Dikarya</taxon>
        <taxon>Ascomycota</taxon>
        <taxon>Pezizomycotina</taxon>
        <taxon>Dothideomycetes</taxon>
        <taxon>Dothideomycetidae</taxon>
        <taxon>Mycosphaerellales</taxon>
        <taxon>Extremaceae</taxon>
        <taxon>Vermiconidia</taxon>
    </lineage>
</organism>
<dbReference type="Proteomes" id="UP001281147">
    <property type="component" value="Unassembled WGS sequence"/>
</dbReference>
<evidence type="ECO:0000313" key="2">
    <source>
        <dbReference type="Proteomes" id="UP001281147"/>
    </source>
</evidence>
<keyword evidence="1" id="KW-0456">Lyase</keyword>
<evidence type="ECO:0000313" key="1">
    <source>
        <dbReference type="EMBL" id="KAK3717805.1"/>
    </source>
</evidence>
<dbReference type="EC" id="4.2.1.130" evidence="1"/>
<protein>
    <submittedName>
        <fullName evidence="1">Plasma membrane heat shock protein</fullName>
        <ecNumber evidence="1">4.2.1.130</ecNumber>
    </submittedName>
</protein>
<keyword evidence="1" id="KW-0346">Stress response</keyword>
<gene>
    <name evidence="1" type="primary">HSP31_1</name>
    <name evidence="1" type="ORF">LTR37_005576</name>
</gene>
<accession>A0ACC3NIQ2</accession>
<comment type="caution">
    <text evidence="1">The sequence shown here is derived from an EMBL/GenBank/DDBJ whole genome shotgun (WGS) entry which is preliminary data.</text>
</comment>
<sequence>MSPPRRAIIFITPASAPLHGDHLTGVFISEALHPFNVFKAAGFEPDFLPDEERKQYEDTDGEFRKKLDSGLTPDKVDASKYGIFFASAGHAALIDYPTAKGLQGIASTIYANGGIMSTLCHGPAIFPGVLDPKTGESIIKGKTITGFTTEGENVMHIMDTLRSWNAPMVDEHAANLGAKYTRPEGVWGSFHVVDGRVVTGTNPAFPLVR</sequence>
<dbReference type="EMBL" id="JAUTXU010000035">
    <property type="protein sequence ID" value="KAK3717805.1"/>
    <property type="molecule type" value="Genomic_DNA"/>
</dbReference>
<name>A0ACC3NIQ2_9PEZI</name>
<reference evidence="1" key="1">
    <citation type="submission" date="2023-07" db="EMBL/GenBank/DDBJ databases">
        <title>Black Yeasts Isolated from many extreme environments.</title>
        <authorList>
            <person name="Coleine C."/>
            <person name="Stajich J.E."/>
            <person name="Selbmann L."/>
        </authorList>
    </citation>
    <scope>NUCLEOTIDE SEQUENCE</scope>
    <source>
        <strain evidence="1">CCFEE 5714</strain>
    </source>
</reference>